<feature type="region of interest" description="Disordered" evidence="1">
    <location>
        <begin position="409"/>
        <end position="486"/>
    </location>
</feature>
<evidence type="ECO:0000313" key="3">
    <source>
        <dbReference type="Proteomes" id="UP000278143"/>
    </source>
</evidence>
<dbReference type="AlphaFoldDB" id="A0A4P9YWH2"/>
<feature type="compositionally biased region" description="Polar residues" evidence="1">
    <location>
        <begin position="144"/>
        <end position="175"/>
    </location>
</feature>
<gene>
    <name evidence="2" type="ORF">SYNPS1DRAFT_29957</name>
</gene>
<feature type="compositionally biased region" description="Low complexity" evidence="1">
    <location>
        <begin position="108"/>
        <end position="121"/>
    </location>
</feature>
<accession>A0A4P9YWH2</accession>
<dbReference type="OrthoDB" id="5598859at2759"/>
<evidence type="ECO:0000313" key="2">
    <source>
        <dbReference type="EMBL" id="RKP24274.1"/>
    </source>
</evidence>
<dbReference type="Pfam" id="PF17104">
    <property type="entry name" value="YBL010C_LAA2"/>
    <property type="match status" value="1"/>
</dbReference>
<feature type="compositionally biased region" description="Low complexity" evidence="1">
    <location>
        <begin position="14"/>
        <end position="24"/>
    </location>
</feature>
<reference evidence="3" key="1">
    <citation type="journal article" date="2018" name="Nat. Microbiol.">
        <title>Leveraging single-cell genomics to expand the fungal tree of life.</title>
        <authorList>
            <person name="Ahrendt S.R."/>
            <person name="Quandt C.A."/>
            <person name="Ciobanu D."/>
            <person name="Clum A."/>
            <person name="Salamov A."/>
            <person name="Andreopoulos B."/>
            <person name="Cheng J.F."/>
            <person name="Woyke T."/>
            <person name="Pelin A."/>
            <person name="Henrissat B."/>
            <person name="Reynolds N.K."/>
            <person name="Benny G.L."/>
            <person name="Smith M.E."/>
            <person name="James T.Y."/>
            <person name="Grigoriev I.V."/>
        </authorList>
    </citation>
    <scope>NUCLEOTIDE SEQUENCE [LARGE SCALE GENOMIC DNA]</scope>
    <source>
        <strain evidence="3">Benny S71-1</strain>
    </source>
</reference>
<dbReference type="Proteomes" id="UP000278143">
    <property type="component" value="Unassembled WGS sequence"/>
</dbReference>
<dbReference type="PANTHER" id="PTHR38698">
    <property type="entry name" value="EXPRESSED PROTEIN"/>
    <property type="match status" value="1"/>
</dbReference>
<dbReference type="InterPro" id="IPR031355">
    <property type="entry name" value="YBL010C/LAA2-like"/>
</dbReference>
<evidence type="ECO:0000256" key="1">
    <source>
        <dbReference type="SAM" id="MobiDB-lite"/>
    </source>
</evidence>
<keyword evidence="3" id="KW-1185">Reference proteome</keyword>
<dbReference type="EMBL" id="KZ990335">
    <property type="protein sequence ID" value="RKP24274.1"/>
    <property type="molecule type" value="Genomic_DNA"/>
</dbReference>
<dbReference type="PANTHER" id="PTHR38698:SF1">
    <property type="entry name" value="FUNGAL PROTEIN"/>
    <property type="match status" value="1"/>
</dbReference>
<organism evidence="2 3">
    <name type="scientific">Syncephalis pseudoplumigaleata</name>
    <dbReference type="NCBI Taxonomy" id="1712513"/>
    <lineage>
        <taxon>Eukaryota</taxon>
        <taxon>Fungi</taxon>
        <taxon>Fungi incertae sedis</taxon>
        <taxon>Zoopagomycota</taxon>
        <taxon>Zoopagomycotina</taxon>
        <taxon>Zoopagomycetes</taxon>
        <taxon>Zoopagales</taxon>
        <taxon>Piptocephalidaceae</taxon>
        <taxon>Syncephalis</taxon>
    </lineage>
</organism>
<name>A0A4P9YWH2_9FUNG</name>
<feature type="compositionally biased region" description="Low complexity" evidence="1">
    <location>
        <begin position="443"/>
        <end position="457"/>
    </location>
</feature>
<feature type="region of interest" description="Disordered" evidence="1">
    <location>
        <begin position="261"/>
        <end position="338"/>
    </location>
</feature>
<feature type="compositionally biased region" description="Low complexity" evidence="1">
    <location>
        <begin position="286"/>
        <end position="295"/>
    </location>
</feature>
<protein>
    <submittedName>
        <fullName evidence="2">Uncharacterized protein</fullName>
    </submittedName>
</protein>
<sequence>MTSLIELDTESEGAPAAAAAAAAADTASHNVSAGPSATDSIRSVHSNSSNSSSRPLSPKEKAEAKVAVLQKLDKLGDLLASMSPTQDTMPAEWTSPPADSGEALDEVAGSSASLEATAAAAAEHEEEDDDFGDFAAGNAASSSQHADTASETVDASPFSTAGITCTPEGSASMPQSMPWIDIINATSDELSRHLTDFLSTTQLMPACTASEEDMADGQAADTFNSLLASVDTPWEMLIAPWDESDVFQWRQSKTRQQFLGSLGLSTGTGTGDDAPTSQPRGEHRSASPATTATASMLLKQPSLSTDSRSNTRASMGTAQDGRMTTADSRGGFGSTAPHRLDEGRAQQLVTMHPDTLRSLSGAALVEMREELVRLEKAAMVELHRLLDAREQARIDAELLNKSIELRVSKAQKRKEHEIARRRKAAASGGFKERFSRIAGLRRTPTPDSAPSTTAAASNQSKTGHGHRRETAEGGGGGGGHHRRQSM</sequence>
<feature type="region of interest" description="Disordered" evidence="1">
    <location>
        <begin position="81"/>
        <end position="175"/>
    </location>
</feature>
<proteinExistence type="predicted"/>
<feature type="compositionally biased region" description="Low complexity" evidence="1">
    <location>
        <begin position="133"/>
        <end position="143"/>
    </location>
</feature>
<feature type="region of interest" description="Disordered" evidence="1">
    <location>
        <begin position="1"/>
        <end position="67"/>
    </location>
</feature>
<feature type="compositionally biased region" description="Polar residues" evidence="1">
    <location>
        <begin position="301"/>
        <end position="317"/>
    </location>
</feature>
<feature type="compositionally biased region" description="Polar residues" evidence="1">
    <location>
        <begin position="27"/>
        <end position="39"/>
    </location>
</feature>
<feature type="compositionally biased region" description="Low complexity" evidence="1">
    <location>
        <begin position="40"/>
        <end position="56"/>
    </location>
</feature>
<feature type="compositionally biased region" description="Basic residues" evidence="1">
    <location>
        <begin position="409"/>
        <end position="424"/>
    </location>
</feature>